<dbReference type="InterPro" id="IPR025959">
    <property type="entry name" value="Winged_HTH_dom"/>
</dbReference>
<evidence type="ECO:0000313" key="2">
    <source>
        <dbReference type="EMBL" id="MFD2937244.1"/>
    </source>
</evidence>
<comment type="caution">
    <text evidence="2">The sequence shown here is derived from an EMBL/GenBank/DDBJ whole genome shotgun (WGS) entry which is preliminary data.</text>
</comment>
<protein>
    <submittedName>
        <fullName evidence="2">IS630 family transposase</fullName>
    </submittedName>
</protein>
<dbReference type="InterPro" id="IPR047655">
    <property type="entry name" value="Transpos_IS630-like"/>
</dbReference>
<organism evidence="2 3">
    <name type="scientific">Spirosoma flavum</name>
    <dbReference type="NCBI Taxonomy" id="2048557"/>
    <lineage>
        <taxon>Bacteria</taxon>
        <taxon>Pseudomonadati</taxon>
        <taxon>Bacteroidota</taxon>
        <taxon>Cytophagia</taxon>
        <taxon>Cytophagales</taxon>
        <taxon>Cytophagaceae</taxon>
        <taxon>Spirosoma</taxon>
    </lineage>
</organism>
<dbReference type="SUPFAM" id="SSF46689">
    <property type="entry name" value="Homeodomain-like"/>
    <property type="match status" value="1"/>
</dbReference>
<reference evidence="3" key="1">
    <citation type="journal article" date="2019" name="Int. J. Syst. Evol. Microbiol.">
        <title>The Global Catalogue of Microorganisms (GCM) 10K type strain sequencing project: providing services to taxonomists for standard genome sequencing and annotation.</title>
        <authorList>
            <consortium name="The Broad Institute Genomics Platform"/>
            <consortium name="The Broad Institute Genome Sequencing Center for Infectious Disease"/>
            <person name="Wu L."/>
            <person name="Ma J."/>
        </authorList>
    </citation>
    <scope>NUCLEOTIDE SEQUENCE [LARGE SCALE GENOMIC DNA]</scope>
    <source>
        <strain evidence="3">KCTC 52490</strain>
    </source>
</reference>
<proteinExistence type="predicted"/>
<sequence length="225" mass="25752">MLWLLWLPTNRQITKRCVELKLAGWKQADIARAFELTPAWVSQTLKTFRQQGEAGLITGKRTGAPPRLTMEQLDELTMELAKGAEHHGFSGQVWTRLRINQVIDKLFGVSYDPSQIGRLLKKVGWSRQKPARLARQQDPRAVVNWQEERLPALKKAQIERRTILYLDEADCYLLPLVAHSWAPRGQTPLLLEQAGRAHLNGPPLRLDRRYRSQWSLVSGGSRSAF</sequence>
<keyword evidence="3" id="KW-1185">Reference proteome</keyword>
<dbReference type="Pfam" id="PF13592">
    <property type="entry name" value="HTH_33"/>
    <property type="match status" value="1"/>
</dbReference>
<dbReference type="RefSeq" id="WP_381506864.1">
    <property type="nucleotide sequence ID" value="NZ_JBHUOM010000023.1"/>
</dbReference>
<dbReference type="Proteomes" id="UP001597512">
    <property type="component" value="Unassembled WGS sequence"/>
</dbReference>
<evidence type="ECO:0000259" key="1">
    <source>
        <dbReference type="Pfam" id="PF13592"/>
    </source>
</evidence>
<accession>A0ABW6ARJ5</accession>
<name>A0ABW6ARJ5_9BACT</name>
<evidence type="ECO:0000313" key="3">
    <source>
        <dbReference type="Proteomes" id="UP001597512"/>
    </source>
</evidence>
<gene>
    <name evidence="2" type="ORF">ACFS25_25920</name>
</gene>
<dbReference type="InterPro" id="IPR009057">
    <property type="entry name" value="Homeodomain-like_sf"/>
</dbReference>
<feature type="domain" description="Winged helix-turn helix" evidence="1">
    <location>
        <begin position="91"/>
        <end position="148"/>
    </location>
</feature>
<dbReference type="EMBL" id="JBHUOM010000023">
    <property type="protein sequence ID" value="MFD2937244.1"/>
    <property type="molecule type" value="Genomic_DNA"/>
</dbReference>
<dbReference type="Pfam" id="PF13384">
    <property type="entry name" value="HTH_23"/>
    <property type="match status" value="1"/>
</dbReference>
<dbReference type="NCBIfam" id="NF033545">
    <property type="entry name" value="transpos_IS630"/>
    <property type="match status" value="1"/>
</dbReference>